<dbReference type="STRING" id="765257.A0A0C9Z090"/>
<proteinExistence type="predicted"/>
<sequence>MRRAMSVDRDNVCGVVGAFLPNYLLCSYDKVVMLGKTTDSLENGDFPMLPSNLRASCLFATMKKAICAVRWCFKCW</sequence>
<evidence type="ECO:0000313" key="2">
    <source>
        <dbReference type="Proteomes" id="UP000054018"/>
    </source>
</evidence>
<dbReference type="EMBL" id="KN833739">
    <property type="protein sequence ID" value="KIK22426.1"/>
    <property type="molecule type" value="Genomic_DNA"/>
</dbReference>
<organism evidence="1 2">
    <name type="scientific">Pisolithus microcarpus 441</name>
    <dbReference type="NCBI Taxonomy" id="765257"/>
    <lineage>
        <taxon>Eukaryota</taxon>
        <taxon>Fungi</taxon>
        <taxon>Dikarya</taxon>
        <taxon>Basidiomycota</taxon>
        <taxon>Agaricomycotina</taxon>
        <taxon>Agaricomycetes</taxon>
        <taxon>Agaricomycetidae</taxon>
        <taxon>Boletales</taxon>
        <taxon>Sclerodermatineae</taxon>
        <taxon>Pisolithaceae</taxon>
        <taxon>Pisolithus</taxon>
    </lineage>
</organism>
<dbReference type="AlphaFoldDB" id="A0A0C9Z090"/>
<keyword evidence="2" id="KW-1185">Reference proteome</keyword>
<protein>
    <submittedName>
        <fullName evidence="1">Unplaced genomic scaffold scaffold_55, whole genome shotgun sequence</fullName>
    </submittedName>
</protein>
<dbReference type="HOGENOM" id="CLU_2655448_0_0_1"/>
<reference evidence="2" key="2">
    <citation type="submission" date="2015-01" db="EMBL/GenBank/DDBJ databases">
        <title>Evolutionary Origins and Diversification of the Mycorrhizal Mutualists.</title>
        <authorList>
            <consortium name="DOE Joint Genome Institute"/>
            <consortium name="Mycorrhizal Genomics Consortium"/>
            <person name="Kohler A."/>
            <person name="Kuo A."/>
            <person name="Nagy L.G."/>
            <person name="Floudas D."/>
            <person name="Copeland A."/>
            <person name="Barry K.W."/>
            <person name="Cichocki N."/>
            <person name="Veneault-Fourrey C."/>
            <person name="LaButti K."/>
            <person name="Lindquist E.A."/>
            <person name="Lipzen A."/>
            <person name="Lundell T."/>
            <person name="Morin E."/>
            <person name="Murat C."/>
            <person name="Riley R."/>
            <person name="Ohm R."/>
            <person name="Sun H."/>
            <person name="Tunlid A."/>
            <person name="Henrissat B."/>
            <person name="Grigoriev I.V."/>
            <person name="Hibbett D.S."/>
            <person name="Martin F."/>
        </authorList>
    </citation>
    <scope>NUCLEOTIDE SEQUENCE [LARGE SCALE GENOMIC DNA]</scope>
    <source>
        <strain evidence="2">441</strain>
    </source>
</reference>
<accession>A0A0C9Z090</accession>
<reference evidence="1 2" key="1">
    <citation type="submission" date="2014-04" db="EMBL/GenBank/DDBJ databases">
        <authorList>
            <consortium name="DOE Joint Genome Institute"/>
            <person name="Kuo A."/>
            <person name="Kohler A."/>
            <person name="Costa M.D."/>
            <person name="Nagy L.G."/>
            <person name="Floudas D."/>
            <person name="Copeland A."/>
            <person name="Barry K.W."/>
            <person name="Cichocki N."/>
            <person name="Veneault-Fourrey C."/>
            <person name="LaButti K."/>
            <person name="Lindquist E.A."/>
            <person name="Lipzen A."/>
            <person name="Lundell T."/>
            <person name="Morin E."/>
            <person name="Murat C."/>
            <person name="Sun H."/>
            <person name="Tunlid A."/>
            <person name="Henrissat B."/>
            <person name="Grigoriev I.V."/>
            <person name="Hibbett D.S."/>
            <person name="Martin F."/>
            <person name="Nordberg H.P."/>
            <person name="Cantor M.N."/>
            <person name="Hua S.X."/>
        </authorList>
    </citation>
    <scope>NUCLEOTIDE SEQUENCE [LARGE SCALE GENOMIC DNA]</scope>
    <source>
        <strain evidence="1 2">441</strain>
    </source>
</reference>
<name>A0A0C9Z090_9AGAM</name>
<dbReference type="Proteomes" id="UP000054018">
    <property type="component" value="Unassembled WGS sequence"/>
</dbReference>
<gene>
    <name evidence="1" type="ORF">PISMIDRAFT_500676</name>
</gene>
<evidence type="ECO:0000313" key="1">
    <source>
        <dbReference type="EMBL" id="KIK22426.1"/>
    </source>
</evidence>